<dbReference type="Gene3D" id="3.40.50.300">
    <property type="entry name" value="P-loop containing nucleotide triphosphate hydrolases"/>
    <property type="match status" value="2"/>
</dbReference>
<dbReference type="InterPro" id="IPR041677">
    <property type="entry name" value="DNA2/NAM7_AAA_11"/>
</dbReference>
<feature type="domain" description="DNA2/NAM7 helicase-like C-terminal" evidence="7">
    <location>
        <begin position="607"/>
        <end position="826"/>
    </location>
</feature>
<gene>
    <name evidence="8" type="ORF">GCK72_003178</name>
</gene>
<evidence type="ECO:0000259" key="7">
    <source>
        <dbReference type="Pfam" id="PF13087"/>
    </source>
</evidence>
<proteinExistence type="inferred from homology"/>
<evidence type="ECO:0000256" key="5">
    <source>
        <dbReference type="ARBA" id="ARBA00022840"/>
    </source>
</evidence>
<sequence>MDSDPGFYSGFFLGLLPDKPNGNNLIKVACFEVGSDFRRVLDLETADECKFAYGEMIHFKQLTDRLAPKSLVKLIKPNIQMYHHDKSITDEAVHTIKELHVGAANLPASGNFIHPDFGEMIDTTSVMSVGSYVFITFRVVLHDRDDSFDLEILGGQKMDENAKNGLGNDKTEEFLNNIHEVIAIEQVQNRETETAIWQSIGMLVLKGYNDKEVTSGLRPVMELIDKSKLPLFLKRKETAPIAMIKQKEMGGYWVDDDDEKRGAPQYGSLFPRIKEDTTKKKRPTGRPQKAKENVDDQCIIGLKRECRHQFETIFKIGDVFRFESSPTLNNYSFWINKKHRQNEIYRYTVEEQKPKGLEIQTVIESHHSTDPEDFKLKADTDFKDDGTPRGDLNEKQFAAIRMALNPNRLLVCIQGPPGTGKSHVLSIFLFKLLKDGKQAVVLTPTKEALKNLKTMTLKMVKQRCMKLHPHALMDVSLFKEILNTSDAADAAIKTIRQWREMFKNGEMDQEMLDEKRNGLTKDLRQQTLDLIMQNLRIVFATMESTFTLQILRSNHFNPEVCVIDEAAQVMETATWPAVNQMKRIVMAGDPKQLPALVKTEEAKARQLERSVMERIIEKKDQYSWIMLEEQYRSHRDITDWSNGCFYDCKLTNCTDMNNTLHTSLDPKPSKTYSKLFNPLVFIDTCLETDPTTRIRYYERSVVSNTTTEPNNTYCNHGEAELVMKHYERLLSMSIPPQNIAIITPYKGQIDVLTAKMNEFVAKNEAFDPSNLTTIGTIDSVQGQEYDCVIFSMVRSNPKTTIGFIAEVRRLNVVVTRAKRHFIFIGNGYMLHSSHKPEIRKFFEIIQYKEQRFHPNLVCGIPAPGLVTREVKNNFGQNFQPFIDNSNDPRMIEWCQEFIENSRKPDFVQRRRDRAEQRQEEARIRAQMDFEARELKRKCNVSNGQDPPAPIP</sequence>
<evidence type="ECO:0000313" key="8">
    <source>
        <dbReference type="EMBL" id="KAF1771352.1"/>
    </source>
</evidence>
<evidence type="ECO:0000256" key="3">
    <source>
        <dbReference type="ARBA" id="ARBA00022801"/>
    </source>
</evidence>
<feature type="domain" description="DNA2/NAM7 helicase helicase" evidence="6">
    <location>
        <begin position="496"/>
        <end position="599"/>
    </location>
</feature>
<dbReference type="GeneID" id="9811532"/>
<dbReference type="AlphaFoldDB" id="A0A6A5HYK3"/>
<evidence type="ECO:0000256" key="4">
    <source>
        <dbReference type="ARBA" id="ARBA00022806"/>
    </source>
</evidence>
<evidence type="ECO:0000259" key="6">
    <source>
        <dbReference type="Pfam" id="PF13086"/>
    </source>
</evidence>
<dbReference type="GO" id="GO:0016787">
    <property type="term" value="F:hydrolase activity"/>
    <property type="evidence" value="ECO:0007669"/>
    <property type="project" value="UniProtKB-KW"/>
</dbReference>
<dbReference type="InterPro" id="IPR050534">
    <property type="entry name" value="Coronavir_polyprotein_1ab"/>
</dbReference>
<comment type="caution">
    <text evidence="8">The sequence shown here is derived from an EMBL/GenBank/DDBJ whole genome shotgun (WGS) entry which is preliminary data.</text>
</comment>
<dbReference type="EMBL" id="WUAV01000001">
    <property type="protein sequence ID" value="KAF1771352.1"/>
    <property type="molecule type" value="Genomic_DNA"/>
</dbReference>
<accession>A0A6A5HYK3</accession>
<evidence type="ECO:0000256" key="1">
    <source>
        <dbReference type="ARBA" id="ARBA00007913"/>
    </source>
</evidence>
<keyword evidence="4" id="KW-0347">Helicase</keyword>
<dbReference type="Pfam" id="PF13086">
    <property type="entry name" value="AAA_11"/>
    <property type="match status" value="2"/>
</dbReference>
<dbReference type="GO" id="GO:0005524">
    <property type="term" value="F:ATP binding"/>
    <property type="evidence" value="ECO:0007669"/>
    <property type="project" value="UniProtKB-KW"/>
</dbReference>
<dbReference type="InterPro" id="IPR041679">
    <property type="entry name" value="DNA2/NAM7-like_C"/>
</dbReference>
<dbReference type="Pfam" id="PF13087">
    <property type="entry name" value="AAA_12"/>
    <property type="match status" value="1"/>
</dbReference>
<dbReference type="CTD" id="9811532"/>
<evidence type="ECO:0000313" key="9">
    <source>
        <dbReference type="Proteomes" id="UP000483820"/>
    </source>
</evidence>
<dbReference type="InterPro" id="IPR047187">
    <property type="entry name" value="SF1_C_Upf1"/>
</dbReference>
<dbReference type="InterPro" id="IPR027417">
    <property type="entry name" value="P-loop_NTPase"/>
</dbReference>
<keyword evidence="3" id="KW-0378">Hydrolase</keyword>
<dbReference type="GO" id="GO:0043139">
    <property type="term" value="F:5'-3' DNA helicase activity"/>
    <property type="evidence" value="ECO:0007669"/>
    <property type="project" value="TreeGrafter"/>
</dbReference>
<keyword evidence="5" id="KW-0067">ATP-binding</keyword>
<dbReference type="CDD" id="cd18808">
    <property type="entry name" value="SF1_C_Upf1"/>
    <property type="match status" value="1"/>
</dbReference>
<evidence type="ECO:0008006" key="10">
    <source>
        <dbReference type="Google" id="ProtNLM"/>
    </source>
</evidence>
<dbReference type="RefSeq" id="XP_053592505.1">
    <property type="nucleotide sequence ID" value="XM_053723860.1"/>
</dbReference>
<dbReference type="Proteomes" id="UP000483820">
    <property type="component" value="Chromosome I"/>
</dbReference>
<reference evidence="8 9" key="1">
    <citation type="submission" date="2019-12" db="EMBL/GenBank/DDBJ databases">
        <title>Chromosome-level assembly of the Caenorhabditis remanei genome.</title>
        <authorList>
            <person name="Teterina A.A."/>
            <person name="Willis J.H."/>
            <person name="Phillips P.C."/>
        </authorList>
    </citation>
    <scope>NUCLEOTIDE SEQUENCE [LARGE SCALE GENOMIC DNA]</scope>
    <source>
        <strain evidence="8 9">PX506</strain>
        <tissue evidence="8">Whole organism</tissue>
    </source>
</reference>
<dbReference type="GO" id="GO:0005737">
    <property type="term" value="C:cytoplasm"/>
    <property type="evidence" value="ECO:0007669"/>
    <property type="project" value="TreeGrafter"/>
</dbReference>
<evidence type="ECO:0000256" key="2">
    <source>
        <dbReference type="ARBA" id="ARBA00022741"/>
    </source>
</evidence>
<dbReference type="PANTHER" id="PTHR43788:SF8">
    <property type="entry name" value="DNA-BINDING PROTEIN SMUBP-2"/>
    <property type="match status" value="1"/>
</dbReference>
<dbReference type="KEGG" id="crq:GCK72_003178"/>
<dbReference type="SUPFAM" id="SSF52540">
    <property type="entry name" value="P-loop containing nucleoside triphosphate hydrolases"/>
    <property type="match status" value="1"/>
</dbReference>
<organism evidence="8 9">
    <name type="scientific">Caenorhabditis remanei</name>
    <name type="common">Caenorhabditis vulgaris</name>
    <dbReference type="NCBI Taxonomy" id="31234"/>
    <lineage>
        <taxon>Eukaryota</taxon>
        <taxon>Metazoa</taxon>
        <taxon>Ecdysozoa</taxon>
        <taxon>Nematoda</taxon>
        <taxon>Chromadorea</taxon>
        <taxon>Rhabditida</taxon>
        <taxon>Rhabditina</taxon>
        <taxon>Rhabditomorpha</taxon>
        <taxon>Rhabditoidea</taxon>
        <taxon>Rhabditidae</taxon>
        <taxon>Peloderinae</taxon>
        <taxon>Caenorhabditis</taxon>
    </lineage>
</organism>
<dbReference type="PANTHER" id="PTHR43788">
    <property type="entry name" value="DNA2/NAM7 HELICASE FAMILY MEMBER"/>
    <property type="match status" value="1"/>
</dbReference>
<keyword evidence="2" id="KW-0547">Nucleotide-binding</keyword>
<protein>
    <recommendedName>
        <fullName evidence="10">Helicase ATP-binding domain-containing protein</fullName>
    </recommendedName>
</protein>
<name>A0A6A5HYK3_CAERE</name>
<dbReference type="FunFam" id="3.40.50.300:FF:003369">
    <property type="entry name" value="Protein CBG16740"/>
    <property type="match status" value="1"/>
</dbReference>
<dbReference type="GO" id="GO:0005634">
    <property type="term" value="C:nucleus"/>
    <property type="evidence" value="ECO:0007669"/>
    <property type="project" value="TreeGrafter"/>
</dbReference>
<comment type="similarity">
    <text evidence="1">Belongs to the DNA2/NAM7 helicase family.</text>
</comment>
<feature type="domain" description="DNA2/NAM7 helicase helicase" evidence="6">
    <location>
        <begin position="392"/>
        <end position="438"/>
    </location>
</feature>